<sequence>MPRLKNRLLRQSRPILLNSSHRLQHTLQRETPGPPARHHQRRHANHLNRLAVIIPRVVRQKPRQPRLIAQSTDASEELLVLLPLLRRDVVLGVRLGAVTETPVNKVDVRGLGVVDPELLRAEHALLVEAARVRLALVPPVELGAVLQRRLVDEDEAGKVRAPEELDVRPEHRGTDRASDGHDVRLRRREAEVSYEVVQVRRQAGDVVAAASSVGVAVSAHVGCHDPEAAGDERLEVAMKVLAGAAEAVHEEHALRRGGGSAVGERQGGLEGELATVIGAAVGVVHARGRHFFEVYKIGENGM</sequence>
<accession>A0ACC3ZAF9</accession>
<proteinExistence type="predicted"/>
<organism evidence="1 2">
    <name type="scientific">Colletotrichum truncatum</name>
    <name type="common">Anthracnose fungus</name>
    <name type="synonym">Colletotrichum capsici</name>
    <dbReference type="NCBI Taxonomy" id="5467"/>
    <lineage>
        <taxon>Eukaryota</taxon>
        <taxon>Fungi</taxon>
        <taxon>Dikarya</taxon>
        <taxon>Ascomycota</taxon>
        <taxon>Pezizomycotina</taxon>
        <taxon>Sordariomycetes</taxon>
        <taxon>Hypocreomycetidae</taxon>
        <taxon>Glomerellales</taxon>
        <taxon>Glomerellaceae</taxon>
        <taxon>Colletotrichum</taxon>
        <taxon>Colletotrichum truncatum species complex</taxon>
    </lineage>
</organism>
<gene>
    <name evidence="1" type="ORF">CTRU02_203891</name>
</gene>
<evidence type="ECO:0000313" key="1">
    <source>
        <dbReference type="EMBL" id="KAL0941128.1"/>
    </source>
</evidence>
<reference evidence="1 2" key="1">
    <citation type="journal article" date="2020" name="Phytopathology">
        <title>Genome Sequence Resources of Colletotrichum truncatum, C. plurivorum, C. musicola, and C. sojae: Four Species Pathogenic to Soybean (Glycine max).</title>
        <authorList>
            <person name="Rogerio F."/>
            <person name="Boufleur T.R."/>
            <person name="Ciampi-Guillardi M."/>
            <person name="Sukno S.A."/>
            <person name="Thon M.R."/>
            <person name="Massola Junior N.S."/>
            <person name="Baroncelli R."/>
        </authorList>
    </citation>
    <scope>NUCLEOTIDE SEQUENCE [LARGE SCALE GENOMIC DNA]</scope>
    <source>
        <strain evidence="1 2">CMES1059</strain>
    </source>
</reference>
<dbReference type="EMBL" id="VUJX02000002">
    <property type="protein sequence ID" value="KAL0941128.1"/>
    <property type="molecule type" value="Genomic_DNA"/>
</dbReference>
<protein>
    <submittedName>
        <fullName evidence="1">Uncharacterized protein</fullName>
    </submittedName>
</protein>
<keyword evidence="2" id="KW-1185">Reference proteome</keyword>
<name>A0ACC3ZAF9_COLTU</name>
<evidence type="ECO:0000313" key="2">
    <source>
        <dbReference type="Proteomes" id="UP000805649"/>
    </source>
</evidence>
<dbReference type="Proteomes" id="UP000805649">
    <property type="component" value="Unassembled WGS sequence"/>
</dbReference>
<comment type="caution">
    <text evidence="1">The sequence shown here is derived from an EMBL/GenBank/DDBJ whole genome shotgun (WGS) entry which is preliminary data.</text>
</comment>